<feature type="signal peptide" evidence="1">
    <location>
        <begin position="1"/>
        <end position="27"/>
    </location>
</feature>
<keyword evidence="1" id="KW-0732">Signal</keyword>
<dbReference type="Proteomes" id="UP000178042">
    <property type="component" value="Unassembled WGS sequence"/>
</dbReference>
<reference evidence="2 3" key="1">
    <citation type="journal article" date="2016" name="Nat. Commun.">
        <title>Thousands of microbial genomes shed light on interconnected biogeochemical processes in an aquifer system.</title>
        <authorList>
            <person name="Anantharaman K."/>
            <person name="Brown C.T."/>
            <person name="Hug L.A."/>
            <person name="Sharon I."/>
            <person name="Castelle C.J."/>
            <person name="Probst A.J."/>
            <person name="Thomas B.C."/>
            <person name="Singh A."/>
            <person name="Wilkins M.J."/>
            <person name="Karaoz U."/>
            <person name="Brodie E.L."/>
            <person name="Williams K.H."/>
            <person name="Hubbard S.S."/>
            <person name="Banfield J.F."/>
        </authorList>
    </citation>
    <scope>NUCLEOTIDE SEQUENCE [LARGE SCALE GENOMIC DNA]</scope>
</reference>
<evidence type="ECO:0000313" key="2">
    <source>
        <dbReference type="EMBL" id="OGG58748.1"/>
    </source>
</evidence>
<gene>
    <name evidence="2" type="ORF">A3C86_02160</name>
</gene>
<sequence length="351" mass="37706">MYSRRKTVFLLLFFSSLFSFPVAPAHAQFDSSNETDRVIVSMTPRNPAPGEYVLLSAASPFVDLEQSDITWYANQKVISEGKGLLESSVIAGPAGSGIDVVVIARSGNTSATGEAFIRPTEVDLVWESDSYTPPFYKGGALPSAGTKLKMHALARLILPDGSSVPENEIKYTWKRNGFVVPAVSGIGRSFAVFPSPTLFSTDSVEVEAVTADGQLAGGARVNISSIEPLLKLYENHPLFGILYNKAFGQTTPVKESEMTFAAVPYFAQAGSPDDAELAYKWQINGRNIPADYARPSEVTINSNNSSGEAFISLSLTRARSWSMRANGAWSILFPSGRAGASGENSLTPAQQ</sequence>
<dbReference type="AlphaFoldDB" id="A0A1F6DBB9"/>
<evidence type="ECO:0000313" key="3">
    <source>
        <dbReference type="Proteomes" id="UP000178042"/>
    </source>
</evidence>
<name>A0A1F6DBB9_9BACT</name>
<accession>A0A1F6DBB9</accession>
<dbReference type="EMBL" id="MFLD01000036">
    <property type="protein sequence ID" value="OGG58748.1"/>
    <property type="molecule type" value="Genomic_DNA"/>
</dbReference>
<evidence type="ECO:0008006" key="4">
    <source>
        <dbReference type="Google" id="ProtNLM"/>
    </source>
</evidence>
<feature type="chain" id="PRO_5009523822" description="Ig-like domain-containing protein" evidence="1">
    <location>
        <begin position="28"/>
        <end position="351"/>
    </location>
</feature>
<evidence type="ECO:0000256" key="1">
    <source>
        <dbReference type="SAM" id="SignalP"/>
    </source>
</evidence>
<protein>
    <recommendedName>
        <fullName evidence="4">Ig-like domain-containing protein</fullName>
    </recommendedName>
</protein>
<proteinExistence type="predicted"/>
<comment type="caution">
    <text evidence="2">The sequence shown here is derived from an EMBL/GenBank/DDBJ whole genome shotgun (WGS) entry which is preliminary data.</text>
</comment>
<organism evidence="2 3">
    <name type="scientific">Candidatus Kaiserbacteria bacterium RIFCSPHIGHO2_02_FULL_49_16</name>
    <dbReference type="NCBI Taxonomy" id="1798490"/>
    <lineage>
        <taxon>Bacteria</taxon>
        <taxon>Candidatus Kaiseribacteriota</taxon>
    </lineage>
</organism>